<proteinExistence type="predicted"/>
<dbReference type="PROSITE" id="PS50835">
    <property type="entry name" value="IG_LIKE"/>
    <property type="match status" value="1"/>
</dbReference>
<evidence type="ECO:0000256" key="8">
    <source>
        <dbReference type="ARBA" id="ARBA00023170"/>
    </source>
</evidence>
<evidence type="ECO:0000256" key="5">
    <source>
        <dbReference type="ARBA" id="ARBA00022989"/>
    </source>
</evidence>
<accession>A0A401S8Y8</accession>
<dbReference type="AlphaFoldDB" id="A0A401S8Y8"/>
<evidence type="ECO:0000256" key="4">
    <source>
        <dbReference type="ARBA" id="ARBA00022729"/>
    </source>
</evidence>
<dbReference type="PANTHER" id="PTHR25466">
    <property type="entry name" value="T-LYMPHOCYTE ACTIVATION ANTIGEN"/>
    <property type="match status" value="1"/>
</dbReference>
<comment type="caution">
    <text evidence="14">The sequence shown here is derived from an EMBL/GenBank/DDBJ whole genome shotgun (WGS) entry which is preliminary data.</text>
</comment>
<dbReference type="SMART" id="SM00409">
    <property type="entry name" value="IG"/>
    <property type="match status" value="1"/>
</dbReference>
<dbReference type="Gene3D" id="2.60.40.10">
    <property type="entry name" value="Immunoglobulins"/>
    <property type="match status" value="2"/>
</dbReference>
<dbReference type="InterPro" id="IPR003599">
    <property type="entry name" value="Ig_sub"/>
</dbReference>
<dbReference type="GO" id="GO:0042102">
    <property type="term" value="P:positive regulation of T cell proliferation"/>
    <property type="evidence" value="ECO:0007669"/>
    <property type="project" value="TreeGrafter"/>
</dbReference>
<evidence type="ECO:0000256" key="3">
    <source>
        <dbReference type="ARBA" id="ARBA00022692"/>
    </source>
</evidence>
<feature type="chain" id="PRO_5019082825" description="Ig-like domain-containing protein" evidence="12">
    <location>
        <begin position="21"/>
        <end position="285"/>
    </location>
</feature>
<keyword evidence="15" id="KW-1185">Reference proteome</keyword>
<dbReference type="OMA" id="WKSCLTF"/>
<dbReference type="EMBL" id="BEZZ01000140">
    <property type="protein sequence ID" value="GCC26854.1"/>
    <property type="molecule type" value="Genomic_DNA"/>
</dbReference>
<dbReference type="InterPro" id="IPR036179">
    <property type="entry name" value="Ig-like_dom_sf"/>
</dbReference>
<keyword evidence="5 11" id="KW-1133">Transmembrane helix</keyword>
<evidence type="ECO:0000256" key="9">
    <source>
        <dbReference type="ARBA" id="ARBA00023180"/>
    </source>
</evidence>
<dbReference type="SUPFAM" id="SSF48726">
    <property type="entry name" value="Immunoglobulin"/>
    <property type="match status" value="2"/>
</dbReference>
<dbReference type="InterPro" id="IPR013783">
    <property type="entry name" value="Ig-like_fold"/>
</dbReference>
<evidence type="ECO:0000256" key="10">
    <source>
        <dbReference type="ARBA" id="ARBA00023319"/>
    </source>
</evidence>
<evidence type="ECO:0000256" key="6">
    <source>
        <dbReference type="ARBA" id="ARBA00023136"/>
    </source>
</evidence>
<dbReference type="Proteomes" id="UP000287033">
    <property type="component" value="Unassembled WGS sequence"/>
</dbReference>
<dbReference type="GO" id="GO:0071222">
    <property type="term" value="P:cellular response to lipopolysaccharide"/>
    <property type="evidence" value="ECO:0007669"/>
    <property type="project" value="TreeGrafter"/>
</dbReference>
<keyword evidence="3 11" id="KW-0812">Transmembrane</keyword>
<feature type="transmembrane region" description="Helical" evidence="11">
    <location>
        <begin position="248"/>
        <end position="269"/>
    </location>
</feature>
<evidence type="ECO:0000256" key="11">
    <source>
        <dbReference type="SAM" id="Phobius"/>
    </source>
</evidence>
<dbReference type="GO" id="GO:0009897">
    <property type="term" value="C:external side of plasma membrane"/>
    <property type="evidence" value="ECO:0007669"/>
    <property type="project" value="TreeGrafter"/>
</dbReference>
<keyword evidence="7" id="KW-1015">Disulfide bond</keyword>
<feature type="domain" description="Ig-like" evidence="13">
    <location>
        <begin position="21"/>
        <end position="136"/>
    </location>
</feature>
<dbReference type="FunFam" id="2.60.40.10:FF:000142">
    <property type="entry name" value="V-set domain-containing T-cell activation inhibitor 1"/>
    <property type="match status" value="1"/>
</dbReference>
<keyword evidence="8" id="KW-0675">Receptor</keyword>
<dbReference type="InterPro" id="IPR013106">
    <property type="entry name" value="Ig_V-set"/>
</dbReference>
<evidence type="ECO:0000256" key="7">
    <source>
        <dbReference type="ARBA" id="ARBA00023157"/>
    </source>
</evidence>
<dbReference type="InterPro" id="IPR051713">
    <property type="entry name" value="T-cell_Activation_Regulation"/>
</dbReference>
<evidence type="ECO:0000259" key="13">
    <source>
        <dbReference type="PROSITE" id="PS50835"/>
    </source>
</evidence>
<dbReference type="GO" id="GO:0031295">
    <property type="term" value="P:T cell costimulation"/>
    <property type="evidence" value="ECO:0007669"/>
    <property type="project" value="TreeGrafter"/>
</dbReference>
<dbReference type="STRING" id="137246.A0A401S8Y8"/>
<sequence>MLRKISQFSFFVLWGRLALSERFKVLTPKEHVVAILNQAVVLECSFTVSEELPLGNVVINWQRDENREVVHSYYYGKDQLSKQNPHYSGKTSLFPEEFKNGNASLRLEGVNPEHSGVYLCYVGNARKGDNGTITVVLAAFYNEPRLIIKQEPCGTSLMFESSGYPNADISWYIGDNKDVSFLSNTSYQQDADGLYTIQSVVEVNNLKYNTTCNFVLRNAVVNQTISRSFTLITEGCETSMSKPHYINLTNYIVGSILMIISLAVLLCLYKYFKANNREVIVPSSL</sequence>
<gene>
    <name evidence="14" type="ORF">chiPu_0005274</name>
</gene>
<keyword evidence="9" id="KW-0325">Glycoprotein</keyword>
<dbReference type="GO" id="GO:0006955">
    <property type="term" value="P:immune response"/>
    <property type="evidence" value="ECO:0007669"/>
    <property type="project" value="TreeGrafter"/>
</dbReference>
<dbReference type="PANTHER" id="PTHR25466:SF14">
    <property type="entry name" value="BUTYROPHILIN SUBFAMILY 2 MEMBER A2-LIKE-RELATED"/>
    <property type="match status" value="1"/>
</dbReference>
<evidence type="ECO:0000256" key="12">
    <source>
        <dbReference type="SAM" id="SignalP"/>
    </source>
</evidence>
<dbReference type="OrthoDB" id="9983389at2759"/>
<keyword evidence="2" id="KW-1003">Cell membrane</keyword>
<keyword evidence="4 12" id="KW-0732">Signal</keyword>
<dbReference type="Pfam" id="PF07686">
    <property type="entry name" value="V-set"/>
    <property type="match status" value="1"/>
</dbReference>
<dbReference type="InterPro" id="IPR007110">
    <property type="entry name" value="Ig-like_dom"/>
</dbReference>
<evidence type="ECO:0000256" key="2">
    <source>
        <dbReference type="ARBA" id="ARBA00022475"/>
    </source>
</evidence>
<organism evidence="14 15">
    <name type="scientific">Chiloscyllium punctatum</name>
    <name type="common">Brownbanded bambooshark</name>
    <name type="synonym">Hemiscyllium punctatum</name>
    <dbReference type="NCBI Taxonomy" id="137246"/>
    <lineage>
        <taxon>Eukaryota</taxon>
        <taxon>Metazoa</taxon>
        <taxon>Chordata</taxon>
        <taxon>Craniata</taxon>
        <taxon>Vertebrata</taxon>
        <taxon>Chondrichthyes</taxon>
        <taxon>Elasmobranchii</taxon>
        <taxon>Galeomorphii</taxon>
        <taxon>Galeoidea</taxon>
        <taxon>Orectolobiformes</taxon>
        <taxon>Hemiscylliidae</taxon>
        <taxon>Chiloscyllium</taxon>
    </lineage>
</organism>
<keyword evidence="6 11" id="KW-0472">Membrane</keyword>
<dbReference type="GO" id="GO:0007166">
    <property type="term" value="P:cell surface receptor signaling pathway"/>
    <property type="evidence" value="ECO:0007669"/>
    <property type="project" value="TreeGrafter"/>
</dbReference>
<evidence type="ECO:0000313" key="15">
    <source>
        <dbReference type="Proteomes" id="UP000287033"/>
    </source>
</evidence>
<evidence type="ECO:0000313" key="14">
    <source>
        <dbReference type="EMBL" id="GCC26854.1"/>
    </source>
</evidence>
<reference evidence="14 15" key="1">
    <citation type="journal article" date="2018" name="Nat. Ecol. Evol.">
        <title>Shark genomes provide insights into elasmobranch evolution and the origin of vertebrates.</title>
        <authorList>
            <person name="Hara Y"/>
            <person name="Yamaguchi K"/>
            <person name="Onimaru K"/>
            <person name="Kadota M"/>
            <person name="Koyanagi M"/>
            <person name="Keeley SD"/>
            <person name="Tatsumi K"/>
            <person name="Tanaka K"/>
            <person name="Motone F"/>
            <person name="Kageyama Y"/>
            <person name="Nozu R"/>
            <person name="Adachi N"/>
            <person name="Nishimura O"/>
            <person name="Nakagawa R"/>
            <person name="Tanegashima C"/>
            <person name="Kiyatake I"/>
            <person name="Matsumoto R"/>
            <person name="Murakumo K"/>
            <person name="Nishida K"/>
            <person name="Terakita A"/>
            <person name="Kuratani S"/>
            <person name="Sato K"/>
            <person name="Hyodo S Kuraku.S."/>
        </authorList>
    </citation>
    <scope>NUCLEOTIDE SEQUENCE [LARGE SCALE GENOMIC DNA]</scope>
</reference>
<name>A0A401S8Y8_CHIPU</name>
<keyword evidence="10" id="KW-0393">Immunoglobulin domain</keyword>
<dbReference type="GO" id="GO:0042130">
    <property type="term" value="P:negative regulation of T cell proliferation"/>
    <property type="evidence" value="ECO:0007669"/>
    <property type="project" value="TreeGrafter"/>
</dbReference>
<protein>
    <recommendedName>
        <fullName evidence="13">Ig-like domain-containing protein</fullName>
    </recommendedName>
</protein>
<evidence type="ECO:0000256" key="1">
    <source>
        <dbReference type="ARBA" id="ARBA00004251"/>
    </source>
</evidence>
<comment type="subcellular location">
    <subcellularLocation>
        <location evidence="1">Cell membrane</location>
        <topology evidence="1">Single-pass type I membrane protein</topology>
    </subcellularLocation>
</comment>
<feature type="signal peptide" evidence="12">
    <location>
        <begin position="1"/>
        <end position="20"/>
    </location>
</feature>